<reference evidence="2 3" key="1">
    <citation type="submission" date="2023-08" db="EMBL/GenBank/DDBJ databases">
        <authorList>
            <person name="Roldan D.M."/>
            <person name="Menes R.J."/>
        </authorList>
    </citation>
    <scope>NUCLEOTIDE SEQUENCE [LARGE SCALE GENOMIC DNA]</scope>
    <source>
        <strain evidence="2 3">CCM 2812</strain>
    </source>
</reference>
<dbReference type="RefSeq" id="WP_305749538.1">
    <property type="nucleotide sequence ID" value="NZ_JAUZEE010000004.1"/>
</dbReference>
<name>A0ABT9G3C6_LEPDI</name>
<evidence type="ECO:0000256" key="1">
    <source>
        <dbReference type="SAM" id="MobiDB-lite"/>
    </source>
</evidence>
<gene>
    <name evidence="2" type="ORF">Q8X39_10125</name>
</gene>
<accession>A0ABT9G3C6</accession>
<proteinExistence type="predicted"/>
<feature type="region of interest" description="Disordered" evidence="1">
    <location>
        <begin position="122"/>
        <end position="144"/>
    </location>
</feature>
<evidence type="ECO:0000313" key="3">
    <source>
        <dbReference type="Proteomes" id="UP001235760"/>
    </source>
</evidence>
<sequence length="144" mass="15241">MPEAQIVHTDPLHLDVSRPLLGLRTALPEGVRDAPPDVTAMPPAKALRKKAEKLVLPDVEPSSREWMAEIGRRGGLVTSPAKAVAARLNGMKGGRPRKSDAPAARATTLEVVTISAGHSLRPLSAGSLPQPMPHQGIADFMPSK</sequence>
<dbReference type="Proteomes" id="UP001235760">
    <property type="component" value="Unassembled WGS sequence"/>
</dbReference>
<protein>
    <submittedName>
        <fullName evidence="2">Uncharacterized protein</fullName>
    </submittedName>
</protein>
<dbReference type="EMBL" id="JAUZEE010000004">
    <property type="protein sequence ID" value="MDP4300991.1"/>
    <property type="molecule type" value="Genomic_DNA"/>
</dbReference>
<evidence type="ECO:0000313" key="2">
    <source>
        <dbReference type="EMBL" id="MDP4300991.1"/>
    </source>
</evidence>
<organism evidence="2 3">
    <name type="scientific">Leptothrix discophora</name>
    <dbReference type="NCBI Taxonomy" id="89"/>
    <lineage>
        <taxon>Bacteria</taxon>
        <taxon>Pseudomonadati</taxon>
        <taxon>Pseudomonadota</taxon>
        <taxon>Betaproteobacteria</taxon>
        <taxon>Burkholderiales</taxon>
        <taxon>Sphaerotilaceae</taxon>
        <taxon>Leptothrix</taxon>
    </lineage>
</organism>
<comment type="caution">
    <text evidence="2">The sequence shown here is derived from an EMBL/GenBank/DDBJ whole genome shotgun (WGS) entry which is preliminary data.</text>
</comment>
<keyword evidence="3" id="KW-1185">Reference proteome</keyword>